<sequence>MKDIFPGHYRPLQSEIEQMWAEGTFVFDANALLNLYRYTDDTRETFVQTLEALGDRVWIPYQVGLEFFQNRTQVMSAAVLGYAKLRDELGKARADLGKILNGFRRHPGIDVEDISKILDKTFSQLNSELEAKEDRHPDWITEPDPVLERLTGIFSGRVGEKPEPDEYKRLVDEAKRRFDNSQPPGLRDKEKGGVQQYGDAILWLEILQRALNPKSAIIFVTDDVKDDWWQRVGGKTIGPLPELRQELWDVAKVPLHMYQCDQFLKYASKFLDRKLPESSIEEAKEVRDEMQRETSALKKWLIGANSKIEYSANVRNHQLNDSLWQYDLQYDDQRPALVSDYRGPTLAIQVKNLVEERNRLSKMYLELPIEERQLEKGLEIRRAIFFVDKEINLKTGYIKPNSEMWNIVFGPTPESNER</sequence>
<evidence type="ECO:0000313" key="3">
    <source>
        <dbReference type="Proteomes" id="UP001466933"/>
    </source>
</evidence>
<dbReference type="EMBL" id="JBCPYA010000003">
    <property type="protein sequence ID" value="MEN2470533.1"/>
    <property type="molecule type" value="Genomic_DNA"/>
</dbReference>
<evidence type="ECO:0000313" key="2">
    <source>
        <dbReference type="EMBL" id="MEN2470533.1"/>
    </source>
</evidence>
<comment type="caution">
    <text evidence="2">The sequence shown here is derived from an EMBL/GenBank/DDBJ whole genome shotgun (WGS) entry which is preliminary data.</text>
</comment>
<name>A0ABU9WER1_9BURK</name>
<proteinExistence type="predicted"/>
<keyword evidence="3" id="KW-1185">Reference proteome</keyword>
<dbReference type="Proteomes" id="UP001466933">
    <property type="component" value="Unassembled WGS sequence"/>
</dbReference>
<feature type="domain" description="PIN like" evidence="1">
    <location>
        <begin position="25"/>
        <end position="243"/>
    </location>
</feature>
<dbReference type="InterPro" id="IPR041578">
    <property type="entry name" value="PIN_8"/>
</dbReference>
<organism evidence="2 3">
    <name type="scientific">Burkholderia theae</name>
    <dbReference type="NCBI Taxonomy" id="3143496"/>
    <lineage>
        <taxon>Bacteria</taxon>
        <taxon>Pseudomonadati</taxon>
        <taxon>Pseudomonadota</taxon>
        <taxon>Betaproteobacteria</taxon>
        <taxon>Burkholderiales</taxon>
        <taxon>Burkholderiaceae</taxon>
        <taxon>Burkholderia</taxon>
    </lineage>
</organism>
<dbReference type="RefSeq" id="WP_193102765.1">
    <property type="nucleotide sequence ID" value="NZ_JBCPYA010000003.1"/>
</dbReference>
<accession>A0ABU9WER1</accession>
<protein>
    <submittedName>
        <fullName evidence="2">PIN domain-containing protein</fullName>
    </submittedName>
</protein>
<dbReference type="Pfam" id="PF18476">
    <property type="entry name" value="PIN_8"/>
    <property type="match status" value="1"/>
</dbReference>
<gene>
    <name evidence="2" type="ORF">VOI36_11570</name>
</gene>
<evidence type="ECO:0000259" key="1">
    <source>
        <dbReference type="Pfam" id="PF18476"/>
    </source>
</evidence>
<reference evidence="2 3" key="1">
    <citation type="submission" date="2024-05" db="EMBL/GenBank/DDBJ databases">
        <title>Burkholderia sp. Nov. a novel bacteria isolated from rhizosphere soil of Camellia sinensis.</title>
        <authorList>
            <person name="Dong Y."/>
        </authorList>
    </citation>
    <scope>NUCLEOTIDE SEQUENCE [LARGE SCALE GENOMIC DNA]</scope>
    <source>
        <strain evidence="2 3">GS2Y</strain>
    </source>
</reference>